<reference evidence="1 2" key="1">
    <citation type="submission" date="2016-03" db="EMBL/GenBank/DDBJ databases">
        <authorList>
            <person name="Ploux O."/>
        </authorList>
    </citation>
    <scope>NUCLEOTIDE SEQUENCE [LARGE SCALE GENOMIC DNA]</scope>
    <source>
        <strain evidence="1 2">BER2</strain>
    </source>
</reference>
<dbReference type="PROSITE" id="PS51318">
    <property type="entry name" value="TAT"/>
    <property type="match status" value="1"/>
</dbReference>
<dbReference type="PANTHER" id="PTHR33987:SF1">
    <property type="entry name" value="CALCINEURIN-LIKE METALLO-PHOSPHOESTERASE SUPERFAMILY PROTEIN"/>
    <property type="match status" value="1"/>
</dbReference>
<dbReference type="OrthoDB" id="327733at2"/>
<protein>
    <recommendedName>
        <fullName evidence="3">PhoD-like phosphatase metallophosphatase domain-containing protein</fullName>
    </recommendedName>
</protein>
<comment type="caution">
    <text evidence="1">The sequence shown here is derived from an EMBL/GenBank/DDBJ whole genome shotgun (WGS) entry which is preliminary data.</text>
</comment>
<dbReference type="Gene3D" id="3.60.21.70">
    <property type="entry name" value="PhoD-like phosphatase"/>
    <property type="match status" value="1"/>
</dbReference>
<dbReference type="InterPro" id="IPR029052">
    <property type="entry name" value="Metallo-depent_PP-like"/>
</dbReference>
<dbReference type="SUPFAM" id="SSF56300">
    <property type="entry name" value="Metallo-dependent phosphatases"/>
    <property type="match status" value="1"/>
</dbReference>
<evidence type="ECO:0000313" key="2">
    <source>
        <dbReference type="Proteomes" id="UP000075391"/>
    </source>
</evidence>
<dbReference type="InterPro" id="IPR006311">
    <property type="entry name" value="TAT_signal"/>
</dbReference>
<organism evidence="1 2">
    <name type="scientific">Bdellovibrio bacteriovorus</name>
    <dbReference type="NCBI Taxonomy" id="959"/>
    <lineage>
        <taxon>Bacteria</taxon>
        <taxon>Pseudomonadati</taxon>
        <taxon>Bdellovibrionota</taxon>
        <taxon>Bdellovibrionia</taxon>
        <taxon>Bdellovibrionales</taxon>
        <taxon>Pseudobdellovibrionaceae</taxon>
        <taxon>Bdellovibrio</taxon>
    </lineage>
</organism>
<dbReference type="RefSeq" id="WP_063242923.1">
    <property type="nucleotide sequence ID" value="NZ_LUKF01000003.1"/>
</dbReference>
<dbReference type="AlphaFoldDB" id="A0A150WUD4"/>
<evidence type="ECO:0000313" key="1">
    <source>
        <dbReference type="EMBL" id="KYG70006.1"/>
    </source>
</evidence>
<sequence>MKIERRNFIKLGLLQAAALGLTRKANAYQIPKILRRSGPSILQGATDDTKTQFSIVHNNTEILDIYAVDSAGRRRIPDFTRTVAFRDHGKKITKVYFSFLDVNETYELHLVNAITRELLDQREFQTLDLSKPDLNFALCSCMNDREHAPEIWQNMVQKKPDILLFIGDSVYADSDSPLTGADPSHLWNRFCEARTTLEIYYSHRLIPIFATWDDHDFGLNDTNGVDFKFVKESQENFLNFFAQDTSHCHILEKGPGVASALKFSNQTILLLDDRSFRQRRGSKDRYAHWGKEQENWILQKIRENPGPTWLMNGSQFFPNVPWKESVSGDHPENFLAFLQELKQIPRKVLFASGDVHYSEISKIEKEALGYETYELTSSSIHSRNIPGSPDIIPNNRRIAGNGQRNYLMVKAAAINGGCSLDVASYGVAGDARFQMSLQV</sequence>
<proteinExistence type="predicted"/>
<evidence type="ECO:0008006" key="3">
    <source>
        <dbReference type="Google" id="ProtNLM"/>
    </source>
</evidence>
<accession>A0A150WUD4</accession>
<dbReference type="InterPro" id="IPR038607">
    <property type="entry name" value="PhoD-like_sf"/>
</dbReference>
<dbReference type="PANTHER" id="PTHR33987">
    <property type="entry name" value="CALCINEURIN-LIKE METALLO-PHOSPHOESTERASE SUPERFAMILY PROTEIN"/>
    <property type="match status" value="1"/>
</dbReference>
<dbReference type="EMBL" id="LUKF01000003">
    <property type="protein sequence ID" value="KYG70006.1"/>
    <property type="molecule type" value="Genomic_DNA"/>
</dbReference>
<name>A0A150WUD4_BDEBC</name>
<dbReference type="Proteomes" id="UP000075391">
    <property type="component" value="Unassembled WGS sequence"/>
</dbReference>
<gene>
    <name evidence="1" type="ORF">AZI85_15035</name>
</gene>